<dbReference type="GO" id="GO:0042803">
    <property type="term" value="F:protein homodimerization activity"/>
    <property type="evidence" value="ECO:0007669"/>
    <property type="project" value="InterPro"/>
</dbReference>
<evidence type="ECO:0000256" key="2">
    <source>
        <dbReference type="ARBA" id="ARBA00009054"/>
    </source>
</evidence>
<dbReference type="PRINTS" id="PR00773">
    <property type="entry name" value="GRPEPROTEIN"/>
</dbReference>
<dbReference type="HAMAP" id="MF_01151">
    <property type="entry name" value="GrpE"/>
    <property type="match status" value="1"/>
</dbReference>
<dbReference type="InterPro" id="IPR000740">
    <property type="entry name" value="GrpE"/>
</dbReference>
<evidence type="ECO:0000256" key="5">
    <source>
        <dbReference type="ARBA" id="ARBA00023016"/>
    </source>
</evidence>
<dbReference type="FunFam" id="2.30.22.10:FF:000001">
    <property type="entry name" value="Protein GrpE"/>
    <property type="match status" value="1"/>
</dbReference>
<dbReference type="RefSeq" id="WP_143894436.1">
    <property type="nucleotide sequence ID" value="NZ_CP041666.1"/>
</dbReference>
<dbReference type="AlphaFoldDB" id="A0A516KGX7"/>
<dbReference type="CDD" id="cd00446">
    <property type="entry name" value="GrpE"/>
    <property type="match status" value="1"/>
</dbReference>
<reference evidence="14 15" key="1">
    <citation type="submission" date="2019-07" db="EMBL/GenBank/DDBJ databases">
        <authorList>
            <person name="Li J."/>
        </authorList>
    </citation>
    <scope>NUCLEOTIDE SEQUENCE [LARGE SCALE GENOMIC DNA]</scope>
    <source>
        <strain evidence="14 15">TKL69</strain>
    </source>
</reference>
<evidence type="ECO:0000256" key="3">
    <source>
        <dbReference type="ARBA" id="ARBA00011738"/>
    </source>
</evidence>
<evidence type="ECO:0000256" key="4">
    <source>
        <dbReference type="ARBA" id="ARBA00022490"/>
    </source>
</evidence>
<accession>A0A516KGX7</accession>
<evidence type="ECO:0000256" key="8">
    <source>
        <dbReference type="ARBA" id="ARBA00072274"/>
    </source>
</evidence>
<organism evidence="14 15">
    <name type="scientific">Radiobacillus deserti</name>
    <dbReference type="NCBI Taxonomy" id="2594883"/>
    <lineage>
        <taxon>Bacteria</taxon>
        <taxon>Bacillati</taxon>
        <taxon>Bacillota</taxon>
        <taxon>Bacilli</taxon>
        <taxon>Bacillales</taxon>
        <taxon>Bacillaceae</taxon>
        <taxon>Radiobacillus</taxon>
    </lineage>
</organism>
<gene>
    <name evidence="10 14" type="primary">grpE</name>
    <name evidence="14" type="ORF">FN924_10960</name>
</gene>
<keyword evidence="5 10" id="KW-0346">Stress response</keyword>
<dbReference type="Pfam" id="PF01025">
    <property type="entry name" value="GrpE"/>
    <property type="match status" value="1"/>
</dbReference>
<evidence type="ECO:0000256" key="9">
    <source>
        <dbReference type="ARBA" id="ARBA00076414"/>
    </source>
</evidence>
<name>A0A516KGX7_9BACI</name>
<dbReference type="PANTHER" id="PTHR21237">
    <property type="entry name" value="GRPE PROTEIN"/>
    <property type="match status" value="1"/>
</dbReference>
<dbReference type="GO" id="GO:0006457">
    <property type="term" value="P:protein folding"/>
    <property type="evidence" value="ECO:0007669"/>
    <property type="project" value="InterPro"/>
</dbReference>
<dbReference type="Proteomes" id="UP000315215">
    <property type="component" value="Chromosome"/>
</dbReference>
<evidence type="ECO:0000256" key="13">
    <source>
        <dbReference type="SAM" id="MobiDB-lite"/>
    </source>
</evidence>
<dbReference type="GO" id="GO:0051082">
    <property type="term" value="F:unfolded protein binding"/>
    <property type="evidence" value="ECO:0007669"/>
    <property type="project" value="TreeGrafter"/>
</dbReference>
<protein>
    <recommendedName>
        <fullName evidence="8 10">Protein GrpE</fullName>
    </recommendedName>
    <alternativeName>
        <fullName evidence="9 10">HSP-70 cofactor</fullName>
    </alternativeName>
</protein>
<dbReference type="GO" id="GO:0051087">
    <property type="term" value="F:protein-folding chaperone binding"/>
    <property type="evidence" value="ECO:0007669"/>
    <property type="project" value="InterPro"/>
</dbReference>
<sequence>MEEKDQVKETPENNEQEDVVEQELVDADQEVVEESAETETSNNEVEQLKQEKTELYDRLLRLQAEYDNFRKRTQKEKEADRKYRSQSLITELLPVVDNFERALAVQGGEQATDGFVDGIKMVYKQFTDALEKEGVEEIAAEGQSFDPHLHQAVMQVEDEQYEANTVVEVLQKGYTLKDKVIRPAMVKVTQ</sequence>
<evidence type="ECO:0000256" key="12">
    <source>
        <dbReference type="RuleBase" id="RU004478"/>
    </source>
</evidence>
<dbReference type="EMBL" id="CP041666">
    <property type="protein sequence ID" value="QDP40658.1"/>
    <property type="molecule type" value="Genomic_DNA"/>
</dbReference>
<keyword evidence="4 10" id="KW-0963">Cytoplasm</keyword>
<dbReference type="GO" id="GO:0005737">
    <property type="term" value="C:cytoplasm"/>
    <property type="evidence" value="ECO:0007669"/>
    <property type="project" value="UniProtKB-SubCell"/>
</dbReference>
<dbReference type="KEGG" id="aqt:FN924_10960"/>
<dbReference type="InterPro" id="IPR013805">
    <property type="entry name" value="GrpE_CC"/>
</dbReference>
<evidence type="ECO:0000313" key="15">
    <source>
        <dbReference type="Proteomes" id="UP000315215"/>
    </source>
</evidence>
<evidence type="ECO:0000256" key="11">
    <source>
        <dbReference type="RuleBase" id="RU000639"/>
    </source>
</evidence>
<comment type="subunit">
    <text evidence="3 10">Homodimer.</text>
</comment>
<proteinExistence type="inferred from homology"/>
<dbReference type="InterPro" id="IPR009012">
    <property type="entry name" value="GrpE_head"/>
</dbReference>
<feature type="region of interest" description="Disordered" evidence="13">
    <location>
        <begin position="1"/>
        <end position="50"/>
    </location>
</feature>
<evidence type="ECO:0000256" key="10">
    <source>
        <dbReference type="HAMAP-Rule" id="MF_01151"/>
    </source>
</evidence>
<dbReference type="Gene3D" id="2.30.22.10">
    <property type="entry name" value="Head domain of nucleotide exchange factor GrpE"/>
    <property type="match status" value="1"/>
</dbReference>
<comment type="subcellular location">
    <subcellularLocation>
        <location evidence="1 10">Cytoplasm</location>
    </subcellularLocation>
</comment>
<evidence type="ECO:0000256" key="1">
    <source>
        <dbReference type="ARBA" id="ARBA00004496"/>
    </source>
</evidence>
<keyword evidence="15" id="KW-1185">Reference proteome</keyword>
<keyword evidence="6 10" id="KW-0143">Chaperone</keyword>
<dbReference type="PANTHER" id="PTHR21237:SF23">
    <property type="entry name" value="GRPE PROTEIN HOMOLOG, MITOCHONDRIAL"/>
    <property type="match status" value="1"/>
</dbReference>
<dbReference type="PROSITE" id="PS01071">
    <property type="entry name" value="GRPE"/>
    <property type="match status" value="1"/>
</dbReference>
<dbReference type="GO" id="GO:0000774">
    <property type="term" value="F:adenyl-nucleotide exchange factor activity"/>
    <property type="evidence" value="ECO:0007669"/>
    <property type="project" value="InterPro"/>
</dbReference>
<dbReference type="SUPFAM" id="SSF51064">
    <property type="entry name" value="Head domain of nucleotide exchange factor GrpE"/>
    <property type="match status" value="1"/>
</dbReference>
<evidence type="ECO:0000256" key="7">
    <source>
        <dbReference type="ARBA" id="ARBA00053401"/>
    </source>
</evidence>
<evidence type="ECO:0000256" key="6">
    <source>
        <dbReference type="ARBA" id="ARBA00023186"/>
    </source>
</evidence>
<feature type="compositionally biased region" description="Basic and acidic residues" evidence="13">
    <location>
        <begin position="1"/>
        <end position="11"/>
    </location>
</feature>
<comment type="similarity">
    <text evidence="2 10 12">Belongs to the GrpE family.</text>
</comment>
<dbReference type="OrthoDB" id="9812586at2"/>
<dbReference type="NCBIfam" id="NF010738">
    <property type="entry name" value="PRK14140.1"/>
    <property type="match status" value="1"/>
</dbReference>
<feature type="compositionally biased region" description="Acidic residues" evidence="13">
    <location>
        <begin position="12"/>
        <end position="37"/>
    </location>
</feature>
<evidence type="ECO:0000313" key="14">
    <source>
        <dbReference type="EMBL" id="QDP40658.1"/>
    </source>
</evidence>
<dbReference type="Gene3D" id="3.90.20.20">
    <property type="match status" value="1"/>
</dbReference>
<dbReference type="SUPFAM" id="SSF58014">
    <property type="entry name" value="Coiled-coil domain of nucleotide exchange factor GrpE"/>
    <property type="match status" value="1"/>
</dbReference>
<comment type="function">
    <text evidence="7 10 11">Participates actively in the response to hyperosmotic and heat shock by preventing the aggregation of stress-denatured proteins, in association with DnaK and GrpE. It is the nucleotide exchange factor for DnaK and may function as a thermosensor. Unfolded proteins bind initially to DnaJ; upon interaction with the DnaJ-bound protein, DnaK hydrolyzes its bound ATP, resulting in the formation of a stable complex. GrpE releases ADP from DnaK; ATP binding to DnaK triggers the release of the substrate protein, thus completing the reaction cycle. Several rounds of ATP-dependent interactions between DnaJ, DnaK and GrpE are required for fully efficient folding.</text>
</comment>